<dbReference type="Pfam" id="PF18332">
    <property type="entry name" value="XRN1_D1"/>
    <property type="match status" value="1"/>
</dbReference>
<gene>
    <name evidence="13" type="ORF">EHS25_002988</name>
</gene>
<dbReference type="PIRSF" id="PIRSF006743">
    <property type="entry name" value="Exonuclease_Xnr1"/>
    <property type="match status" value="1"/>
</dbReference>
<keyword evidence="5 6" id="KW-0269">Exonuclease</keyword>
<feature type="compositionally biased region" description="Basic and acidic residues" evidence="7">
    <location>
        <begin position="138"/>
        <end position="157"/>
    </location>
</feature>
<feature type="domain" description="5'-3' exoribonuclease 1 SH3-like" evidence="10">
    <location>
        <begin position="1205"/>
        <end position="1273"/>
    </location>
</feature>
<protein>
    <recommendedName>
        <fullName evidence="6">5'-3' exoribonuclease 1</fullName>
        <ecNumber evidence="6">3.1.13.-</ecNumber>
    </recommendedName>
</protein>
<dbReference type="Gene3D" id="2.170.260.40">
    <property type="match status" value="1"/>
</dbReference>
<sequence>MGAFLTQPVRSFADVYRYPKGKLLRMRLRNGRPLTAQFFRWISERYPLTSQLITPNSIPTFDNLYLDMNGIIHNCSHPPSTEDDIHYRISEEQIILAIFAYIDHLFTKIKPQKVFFMAIDGVAPRAKMNQQRSRRFRTARDAREKHEEAERKGEKLPEEKAFDSNCITPGTPFMARLSAHLKYYVTKRISEDAEWRNVKVILSGHDVPGEGEHKIQEFIRLTKAQPDYNPNTRHCLYGLDADLVMLGLLSHDPHFCLLREEVTFGRSRKKHTGLANTNFFLLHLSLLREYLDLEFSSLATQIPFEYSFERIIDDFILMGVFVGNDFLPHLPDLHINEGALERIWTIYKEILPEAGGYLNEHGTISLPRLQLMLNKLAEFEVEHFEAEFADQNWYKGKQHKEIEAMEKARKRGKLVITRDQQKIFNQIKKFVTHHQTKPSPSDRCTIVNTLSARDRRFLQELTDSLHLRATWDETDEYGQPLVVLTFDLEGVSEDEGEDVEEDGEWESDEANGEGDVAIQRVLQKYEKAKVVENTVEDFEESYEQKLKEKLDDWKRGYYKEKLEINYDDPAQLGQLVYRYIEGLQWVVNYYYKGVSSWGWFYDYHFSPRITDLKNIADLKFNFEYGRPFRPFEQLMGVLPADSMEHVPSAYRDLMVDDASPIIDFYPKNFDLDMNGKKQDWEAVVKIPFIDQERLLRTMNSRENRLTAEEKSRNHYGVLATQFRYEETQQDNYPSSQPGFFPDILKNQCKSTPFALPTLGDGIDLVMGLLDGVHLGASALAGFPSLKTLPHQGALGFHGVNVFQSDSRNQSMVVTITHKHERPNTGDIAKGAIGQKTYHSWPYLQEGMVVAVSDDMFKYELQQVGKSAKVVSTPHNPFQAIAWKKAADRIEYHNSKRFGVITGNVDVVFHVRPLKGLKRLDTGALVKDYEAADKEITQAWQLSVQQVTFEDERYLEQEAPPMEQEFPNGERVIFLGSMAYGTAAQVASTTKDTLDISLAYFPTEYKENSEFTRIVANRPSGKYFPSPVLARRLGISALALSRITSTLMVQLSDGSKTNIGLSLKFESKGLKVLGFSKRNDRGWEFSETTALALERYKAAFPEAFHNLDSRGGDMVTSAELCPTSEHPDQIVKDMKRWLKAQDLVDLETASLFAEQLEKETVKFVEQLADQFRSTKSHDSIKRAVVKGIPRQAVLKPSHAIYRLQGQSFFLGDRVIMVQDAAAGGVPLAMKGVVVGIGNRDIDVVWDVPFMGGETLGGRCSEYRGSTVAFTSCLNLTRPQFAVGGPTGSTGPKTVGQTAPFQPRLGPQPAVQMQHYQPAVASRNPVAIMRNPARAPPANGNLQYGNAAKGIRPAAAQPAAMGHHDRLASVLTGQQRSGQNVGSQPRQASQPGQHVAHHGRPHAVVPVPAKSPVKNTTVLPAPTSPKATNGHVDGANQQPGRGRGGARGRGGPGRGRGRGAPRPAAAVAQ</sequence>
<dbReference type="CDD" id="cd18673">
    <property type="entry name" value="PIN_XRN1-2-like"/>
    <property type="match status" value="1"/>
</dbReference>
<feature type="compositionally biased region" description="Low complexity" evidence="7">
    <location>
        <begin position="1400"/>
        <end position="1412"/>
    </location>
</feature>
<dbReference type="GO" id="GO:0005737">
    <property type="term" value="C:cytoplasm"/>
    <property type="evidence" value="ECO:0007669"/>
    <property type="project" value="UniProtKB-SubCell"/>
</dbReference>
<evidence type="ECO:0000259" key="9">
    <source>
        <dbReference type="Pfam" id="PF17846"/>
    </source>
</evidence>
<dbReference type="InterPro" id="IPR016494">
    <property type="entry name" value="5_3_exoribonuclease_1"/>
</dbReference>
<dbReference type="Gene3D" id="2.30.30.30">
    <property type="match status" value="1"/>
</dbReference>
<evidence type="ECO:0000256" key="1">
    <source>
        <dbReference type="ARBA" id="ARBA00006994"/>
    </source>
</evidence>
<name>A0A427YCA9_9TREE</name>
<keyword evidence="6" id="KW-0963">Cytoplasm</keyword>
<evidence type="ECO:0000259" key="12">
    <source>
        <dbReference type="Pfam" id="PF18334"/>
    </source>
</evidence>
<keyword evidence="4 6" id="KW-0378">Hydrolase</keyword>
<feature type="domain" description="Exoribonuclease Xrn1 D2/D3" evidence="12">
    <location>
        <begin position="960"/>
        <end position="1185"/>
    </location>
</feature>
<dbReference type="Gene3D" id="3.40.50.12390">
    <property type="match status" value="2"/>
</dbReference>
<proteinExistence type="inferred from homology"/>
<evidence type="ECO:0000313" key="13">
    <source>
        <dbReference type="EMBL" id="RSH88760.1"/>
    </source>
</evidence>
<comment type="function">
    <text evidence="6">Multifunctional protein that exhibits several independent functions at different levels of the cellular processes. 5'-3' exonuclease component of the nonsense-mediated mRNA decay (NMD) which is a highly conserved mRNA degradation pathway, an RNA surveillance system whose role is to identify and rid cells of mRNA with premature termination codons and thus prevents accumulation of potentially harmful truncated proteins.</text>
</comment>
<feature type="compositionally biased region" description="Polar residues" evidence="7">
    <location>
        <begin position="1371"/>
        <end position="1390"/>
    </location>
</feature>
<keyword evidence="2" id="KW-0507">mRNA processing</keyword>
<dbReference type="Pfam" id="PF18334">
    <property type="entry name" value="XRN1_D2_D3"/>
    <property type="match status" value="1"/>
</dbReference>
<evidence type="ECO:0000313" key="14">
    <source>
        <dbReference type="Proteomes" id="UP000279259"/>
    </source>
</evidence>
<dbReference type="Gene3D" id="1.25.40.1050">
    <property type="match status" value="1"/>
</dbReference>
<dbReference type="Pfam" id="PF18129">
    <property type="entry name" value="SH3_12"/>
    <property type="match status" value="1"/>
</dbReference>
<accession>A0A427YCA9</accession>
<dbReference type="FunFam" id="3.40.50.12390:FF:000002">
    <property type="entry name" value="5'-3' exoribonuclease 1"/>
    <property type="match status" value="1"/>
</dbReference>
<organism evidence="13 14">
    <name type="scientific">Saitozyma podzolica</name>
    <dbReference type="NCBI Taxonomy" id="1890683"/>
    <lineage>
        <taxon>Eukaryota</taxon>
        <taxon>Fungi</taxon>
        <taxon>Dikarya</taxon>
        <taxon>Basidiomycota</taxon>
        <taxon>Agaricomycotina</taxon>
        <taxon>Tremellomycetes</taxon>
        <taxon>Tremellales</taxon>
        <taxon>Trimorphomycetaceae</taxon>
        <taxon>Saitozyma</taxon>
    </lineage>
</organism>
<dbReference type="InterPro" id="IPR047007">
    <property type="entry name" value="XRN1_D1_sf"/>
</dbReference>
<evidence type="ECO:0000259" key="8">
    <source>
        <dbReference type="Pfam" id="PF03159"/>
    </source>
</evidence>
<dbReference type="STRING" id="1890683.A0A427YCA9"/>
<evidence type="ECO:0000256" key="2">
    <source>
        <dbReference type="ARBA" id="ARBA00022664"/>
    </source>
</evidence>
<dbReference type="FunFam" id="1.25.40.1050:FF:000002">
    <property type="entry name" value="5'-3' exoribonuclease"/>
    <property type="match status" value="1"/>
</dbReference>
<dbReference type="InterPro" id="IPR041385">
    <property type="entry name" value="SH3_12"/>
</dbReference>
<feature type="compositionally biased region" description="Gly residues" evidence="7">
    <location>
        <begin position="1439"/>
        <end position="1452"/>
    </location>
</feature>
<evidence type="ECO:0000256" key="4">
    <source>
        <dbReference type="ARBA" id="ARBA00022801"/>
    </source>
</evidence>
<keyword evidence="14" id="KW-1185">Reference proteome</keyword>
<dbReference type="GO" id="GO:0005634">
    <property type="term" value="C:nucleus"/>
    <property type="evidence" value="ECO:0007669"/>
    <property type="project" value="TreeGrafter"/>
</dbReference>
<dbReference type="InterPro" id="IPR041412">
    <property type="entry name" value="Xrn1_helical"/>
</dbReference>
<comment type="caution">
    <text evidence="13">The sequence shown here is derived from an EMBL/GenBank/DDBJ whole genome shotgun (WGS) entry which is preliminary data.</text>
</comment>
<dbReference type="InterPro" id="IPR004859">
    <property type="entry name" value="Xrn1_N"/>
</dbReference>
<dbReference type="Proteomes" id="UP000279259">
    <property type="component" value="Unassembled WGS sequence"/>
</dbReference>
<dbReference type="InterPro" id="IPR040992">
    <property type="entry name" value="XRN1_D1"/>
</dbReference>
<dbReference type="PANTHER" id="PTHR12341">
    <property type="entry name" value="5'-&gt;3' EXORIBONUCLEASE"/>
    <property type="match status" value="1"/>
</dbReference>
<comment type="subcellular location">
    <subcellularLocation>
        <location evidence="6">Cytoplasm</location>
    </subcellularLocation>
</comment>
<evidence type="ECO:0000256" key="6">
    <source>
        <dbReference type="PIRNR" id="PIRNR006743"/>
    </source>
</evidence>
<keyword evidence="3 6" id="KW-0540">Nuclease</keyword>
<reference evidence="13 14" key="1">
    <citation type="submission" date="2018-11" db="EMBL/GenBank/DDBJ databases">
        <title>Genome sequence of Saitozyma podzolica DSM 27192.</title>
        <authorList>
            <person name="Aliyu H."/>
            <person name="Gorte O."/>
            <person name="Ochsenreither K."/>
        </authorList>
    </citation>
    <scope>NUCLEOTIDE SEQUENCE [LARGE SCALE GENOMIC DNA]</scope>
    <source>
        <strain evidence="13 14">DSM 27192</strain>
    </source>
</reference>
<dbReference type="Pfam" id="PF17846">
    <property type="entry name" value="XRN_M"/>
    <property type="match status" value="1"/>
</dbReference>
<evidence type="ECO:0000259" key="11">
    <source>
        <dbReference type="Pfam" id="PF18332"/>
    </source>
</evidence>
<dbReference type="InterPro" id="IPR014722">
    <property type="entry name" value="Rib_uL2_dom2"/>
</dbReference>
<feature type="domain" description="Xrn1 N-terminal" evidence="8">
    <location>
        <begin position="37"/>
        <end position="261"/>
    </location>
</feature>
<feature type="domain" description="Xrn1 helical" evidence="9">
    <location>
        <begin position="306"/>
        <end position="716"/>
    </location>
</feature>
<evidence type="ECO:0000256" key="3">
    <source>
        <dbReference type="ARBA" id="ARBA00022722"/>
    </source>
</evidence>
<feature type="domain" description="5'-3' exoribonuclease 1 D1" evidence="11">
    <location>
        <begin position="767"/>
        <end position="956"/>
    </location>
</feature>
<dbReference type="InterPro" id="IPR027073">
    <property type="entry name" value="5_3_exoribonuclease"/>
</dbReference>
<dbReference type="GO" id="GO:0016075">
    <property type="term" value="P:rRNA catabolic process"/>
    <property type="evidence" value="ECO:0007669"/>
    <property type="project" value="TreeGrafter"/>
</dbReference>
<dbReference type="GO" id="GO:0003723">
    <property type="term" value="F:RNA binding"/>
    <property type="evidence" value="ECO:0007669"/>
    <property type="project" value="UniProtKB-KW"/>
</dbReference>
<feature type="compositionally biased region" description="Low complexity" evidence="7">
    <location>
        <begin position="1458"/>
        <end position="1467"/>
    </location>
</feature>
<dbReference type="InterPro" id="IPR047008">
    <property type="entry name" value="XRN1_SH3_sf"/>
</dbReference>
<keyword evidence="6" id="KW-0866">Nonsense-mediated mRNA decay</keyword>
<keyword evidence="6" id="KW-0694">RNA-binding</keyword>
<evidence type="ECO:0000259" key="10">
    <source>
        <dbReference type="Pfam" id="PF18129"/>
    </source>
</evidence>
<comment type="similarity">
    <text evidence="1">Belongs to the 5'-3' exonuclease family. XRN2/RAT1 subfamily.</text>
</comment>
<dbReference type="EMBL" id="RSCD01000016">
    <property type="protein sequence ID" value="RSH88760.1"/>
    <property type="molecule type" value="Genomic_DNA"/>
</dbReference>
<dbReference type="GO" id="GO:0006397">
    <property type="term" value="P:mRNA processing"/>
    <property type="evidence" value="ECO:0007669"/>
    <property type="project" value="UniProtKB-KW"/>
</dbReference>
<feature type="region of interest" description="Disordered" evidence="7">
    <location>
        <begin position="1371"/>
        <end position="1467"/>
    </location>
</feature>
<dbReference type="Pfam" id="PF03159">
    <property type="entry name" value="XRN_N"/>
    <property type="match status" value="1"/>
</dbReference>
<dbReference type="PANTHER" id="PTHR12341:SF7">
    <property type="entry name" value="5'-3' EXORIBONUCLEASE 1"/>
    <property type="match status" value="1"/>
</dbReference>
<feature type="region of interest" description="Disordered" evidence="7">
    <location>
        <begin position="129"/>
        <end position="157"/>
    </location>
</feature>
<dbReference type="OrthoDB" id="372487at2759"/>
<evidence type="ECO:0000256" key="5">
    <source>
        <dbReference type="ARBA" id="ARBA00022839"/>
    </source>
</evidence>
<dbReference type="GO" id="GO:0004534">
    <property type="term" value="F:5'-3' RNA exonuclease activity"/>
    <property type="evidence" value="ECO:0007669"/>
    <property type="project" value="UniProtKB-ARBA"/>
</dbReference>
<dbReference type="EC" id="3.1.13.-" evidence="6"/>
<dbReference type="GO" id="GO:0000184">
    <property type="term" value="P:nuclear-transcribed mRNA catabolic process, nonsense-mediated decay"/>
    <property type="evidence" value="ECO:0007669"/>
    <property type="project" value="UniProtKB-KW"/>
</dbReference>
<dbReference type="InterPro" id="IPR041106">
    <property type="entry name" value="XRN1_D2_D3"/>
</dbReference>
<dbReference type="Gene3D" id="2.30.30.750">
    <property type="match status" value="1"/>
</dbReference>
<evidence type="ECO:0000256" key="7">
    <source>
        <dbReference type="SAM" id="MobiDB-lite"/>
    </source>
</evidence>